<dbReference type="SUPFAM" id="SSF49749">
    <property type="entry name" value="Group II dsDNA viruses VP"/>
    <property type="match status" value="2"/>
</dbReference>
<evidence type="ECO:0000313" key="7">
    <source>
        <dbReference type="Proteomes" id="UP000000862"/>
    </source>
</evidence>
<reference evidence="6 7" key="2">
    <citation type="journal article" date="1995" name="Virology">
        <title>Analysis of 43 kb of the Chlorella virus PBCV-1 330-kb genome: map positions 45 to 88.</title>
        <authorList>
            <person name="Li Y."/>
            <person name="Lu Z."/>
            <person name="Burbank D.E."/>
            <person name="Kutish G.F."/>
            <person name="Rock D.L."/>
            <person name="Van Etten J.L."/>
        </authorList>
    </citation>
    <scope>NUCLEOTIDE SEQUENCE [LARGE SCALE GENOMIC DNA]</scope>
</reference>
<dbReference type="GO" id="GO:0005198">
    <property type="term" value="F:structural molecule activity"/>
    <property type="evidence" value="ECO:0007669"/>
    <property type="project" value="InterPro"/>
</dbReference>
<dbReference type="InterPro" id="IPR031654">
    <property type="entry name" value="Capsid_N"/>
</dbReference>
<reference evidence="6 7" key="7">
    <citation type="journal article" date="2000" name="Virology">
        <title>Characterization of a beta-1,3-glucanase encoded by chlorella virus PBCV-1.</title>
        <authorList>
            <person name="Sun L."/>
            <person name="Gurnon J.R."/>
            <person name="Adams B.J."/>
            <person name="Graves M.V."/>
            <person name="Van Etten J.L."/>
        </authorList>
    </citation>
    <scope>NUCLEOTIDE SEQUENCE [LARGE SCALE GENOMIC DNA]</scope>
</reference>
<gene>
    <name evidence="6" type="primary">A010R</name>
</gene>
<dbReference type="RefSeq" id="NP_048358.2">
    <property type="nucleotide sequence ID" value="NC_000852.5"/>
</dbReference>
<keyword evidence="7" id="KW-1185">Reference proteome</keyword>
<evidence type="ECO:0000259" key="4">
    <source>
        <dbReference type="Pfam" id="PF04451"/>
    </source>
</evidence>
<dbReference type="OrthoDB" id="5386at10239"/>
<dbReference type="Pfam" id="PF16903">
    <property type="entry name" value="Capsid_N"/>
    <property type="match status" value="1"/>
</dbReference>
<dbReference type="Gene3D" id="2.70.9.20">
    <property type="entry name" value="Major capsid protein Vp54"/>
    <property type="match status" value="1"/>
</dbReference>
<dbReference type="EMDB" id="EMD-34438"/>
<protein>
    <submittedName>
        <fullName evidence="6">Capsid protein</fullName>
    </submittedName>
</protein>
<evidence type="ECO:0000259" key="5">
    <source>
        <dbReference type="Pfam" id="PF16903"/>
    </source>
</evidence>
<dbReference type="InterPro" id="IPR016112">
    <property type="entry name" value="VP_dsDNA_II"/>
</dbReference>
<organismHost>
    <name type="scientific">Chlorella</name>
    <dbReference type="NCBI Taxonomy" id="3071"/>
</organismHost>
<sequence>MVSGGVVQLISYGAQDVYISGGPKTIFKSYVKKVNNFAIDSVKIPINGMGNGNPSVLIPRNGDLIKSIRLEITLKKGTGQSFYPAEQLISYLALKIGGNIIQKIDDFSNFCRIRNELFMDPDERHTDYRVNNFSSSDVVGSVKYFFLDLPLFFSKDTSVALPLIALQYHDIELDFRFNDVSTIQGVDASYTPTIEMYIDYVYLEQQERIKLVEKPLFYNIEQCNFYRKDITFPALSSTFKLDIPFNNPSRFLVWYFNTDSFGIYNTSGLYFNSNDAAAPLESAVMLLNGTERFKSREGMYFNCVQPQQALGRSPSSGIYMYAFGEDVANATSKGALDMSRVNELSLQLTTKNATAANVYTVYNPQETLASSTSTYKGITLFSTNWNVLQVRSGLGAVMFDS</sequence>
<keyword evidence="3" id="KW-0946">Virion</keyword>
<evidence type="ECO:0000313" key="6">
    <source>
        <dbReference type="EMBL" id="AAC96378.2"/>
    </source>
</evidence>
<reference evidence="6 7" key="4">
    <citation type="journal article" date="1996" name="Virology">
        <title>Analysis of 76 kb of the chlorella virus PBCV-1 330-kb genome: map positions 182 to 258.</title>
        <authorList>
            <person name="Kutish G.F."/>
            <person name="Li Y."/>
            <person name="Lu Z."/>
            <person name="Furuta M."/>
            <person name="Rock D.L."/>
            <person name="Van Etten J.L."/>
        </authorList>
    </citation>
    <scope>NUCLEOTIDE SEQUENCE [LARGE SCALE GENOMIC DNA]</scope>
</reference>
<dbReference type="GO" id="GO:0019028">
    <property type="term" value="C:viral capsid"/>
    <property type="evidence" value="ECO:0007669"/>
    <property type="project" value="UniProtKB-KW"/>
</dbReference>
<dbReference type="Proteomes" id="UP000000862">
    <property type="component" value="Segment"/>
</dbReference>
<dbReference type="EMBL" id="JF411744">
    <property type="protein sequence ID" value="AAC96378.2"/>
    <property type="molecule type" value="Genomic_DNA"/>
</dbReference>
<dbReference type="InterPro" id="IPR038519">
    <property type="entry name" value="MCP_C_sf"/>
</dbReference>
<dbReference type="InterPro" id="IPR007542">
    <property type="entry name" value="MCP_C"/>
</dbReference>
<name>Q89345_PBCV1</name>
<evidence type="ECO:0007829" key="8">
    <source>
        <dbReference type="PDB" id="8H2I"/>
    </source>
</evidence>
<accession>Q89345</accession>
<reference evidence="6 7" key="6">
    <citation type="journal article" date="1999" name="Virology">
        <title>Chlorella virus PBCV-1 encodes a functional homospermidine synthase.</title>
        <authorList>
            <person name="Kaiser A."/>
            <person name="Vollmert M."/>
            <person name="Tholl D."/>
            <person name="Graves M.V."/>
            <person name="Gurnon J.R."/>
            <person name="Xing W."/>
            <person name="Lisec A.D."/>
            <person name="Nickerson K.W."/>
            <person name="Van Etten J.L."/>
        </authorList>
    </citation>
    <scope>NUCLEOTIDE SEQUENCE [LARGE SCALE GENOMIC DNA]</scope>
</reference>
<evidence type="ECO:0000256" key="3">
    <source>
        <dbReference type="ARBA" id="ARBA00022844"/>
    </source>
</evidence>
<reference evidence="6 7" key="5">
    <citation type="journal article" date="1997" name="Virology">
        <title>Analysis of 74 kb of DNA located at the right end of the 330-kb chlorella virus PBCV-1 genome.</title>
        <authorList>
            <person name="Li Y."/>
            <person name="Lu Z."/>
            <person name="Sun L."/>
            <person name="Ropp S."/>
            <person name="Kutish G.F."/>
            <person name="Rock D.L."/>
            <person name="Van Etten J.L."/>
        </authorList>
    </citation>
    <scope>NUCLEOTIDE SEQUENCE [LARGE SCALE GENOMIC DNA]</scope>
</reference>
<keyword evidence="2" id="KW-0167">Capsid protein</keyword>
<organism evidence="6 7">
    <name type="scientific">Paramecium bursaria Chlorella virus 1</name>
    <name type="common">PBCV-1</name>
    <dbReference type="NCBI Taxonomy" id="10506"/>
    <lineage>
        <taxon>Viruses</taxon>
        <taxon>Varidnaviria</taxon>
        <taxon>Bamfordvirae</taxon>
        <taxon>Nucleocytoviricota</taxon>
        <taxon>Megaviricetes</taxon>
        <taxon>Algavirales</taxon>
        <taxon>Phycodnaviridae</taxon>
        <taxon>Chlorovirus</taxon>
        <taxon>Chlorovirus vanettense</taxon>
    </lineage>
</organism>
<keyword evidence="8" id="KW-0002">3D-structure</keyword>
<reference evidence="8" key="9">
    <citation type="journal article" date="2022" name="Nat. Commun.">
        <title>Near-atomic, non-icosahedrally averaged structure of giant virus Paramecium bursaria chlorella virus 1.</title>
        <authorList>
            <person name="Shao Q."/>
            <person name="Agarkova I.V."/>
            <person name="Noel E.A."/>
            <person name="Dunigan D.D."/>
            <person name="Liu Y."/>
            <person name="Wang A."/>
            <person name="Guo M."/>
            <person name="Xie L."/>
            <person name="Zhao X."/>
            <person name="Rossmann M.G."/>
            <person name="Van Etten J.L."/>
            <person name="Klose T."/>
            <person name="Fang Q."/>
        </authorList>
    </citation>
    <scope>STRUCTURE BY ELECTRON MICROSCOPY (3.80 ANGSTROMS)</scope>
</reference>
<reference evidence="6 7" key="1">
    <citation type="journal article" date="1995" name="Virology">
        <title>Analysis of 45 kb of DNA located at the left end of the chlorella virus PBCV-1 genome.</title>
        <authorList>
            <person name="Lu Z."/>
            <person name="Li Y."/>
            <person name="Zhang Y."/>
            <person name="Kutish G.F."/>
            <person name="Rock D.L."/>
            <person name="Van Etten J.L."/>
        </authorList>
    </citation>
    <scope>NUCLEOTIDE SEQUENCE [LARGE SCALE GENOMIC DNA]</scope>
</reference>
<feature type="domain" description="Major capsid protein N-terminal" evidence="5">
    <location>
        <begin position="25"/>
        <end position="204"/>
    </location>
</feature>
<reference evidence="6 7" key="8">
    <citation type="journal article" date="2010" name="J. Virol.">
        <title>Microarray analysis of Paramecium bursaria chlorella virus 1 transcription.</title>
        <authorList>
            <person name="Yanai-Balser G.M."/>
            <person name="Duncan G.A."/>
            <person name="Eudy J.D."/>
            <person name="Wang D."/>
            <person name="Li X."/>
            <person name="Agarkova I.V."/>
            <person name="Dunigan D.D."/>
            <person name="Van Etten J.L."/>
        </authorList>
    </citation>
    <scope>NUCLEOTIDE SEQUENCE [LARGE SCALE GENOMIC DNA]</scope>
</reference>
<dbReference type="Pfam" id="PF04451">
    <property type="entry name" value="Capsid_NCLDV"/>
    <property type="match status" value="1"/>
</dbReference>
<dbReference type="PDB" id="8H2I">
    <property type="method" value="EM"/>
    <property type="resolution" value="3.80 A"/>
    <property type="chains" value="bE/cY/de/dq=1-401"/>
</dbReference>
<feature type="domain" description="Major capsid protein C-terminal" evidence="4">
    <location>
        <begin position="207"/>
        <end position="395"/>
    </location>
</feature>
<comment type="subcellular location">
    <subcellularLocation>
        <location evidence="1">Virion</location>
    </subcellularLocation>
</comment>
<evidence type="ECO:0000256" key="2">
    <source>
        <dbReference type="ARBA" id="ARBA00022561"/>
    </source>
</evidence>
<proteinExistence type="evidence at protein level"/>
<dbReference type="KEGG" id="vg:917961"/>
<evidence type="ECO:0000256" key="1">
    <source>
        <dbReference type="ARBA" id="ARBA00004328"/>
    </source>
</evidence>
<reference evidence="6 7" key="3">
    <citation type="journal article" date="1996" name="Virology">
        <title>Analysis of 94 kb of the chlorella virus PBCV-1 330-kb genome: map positions 88 to 182.</title>
        <authorList>
            <person name="Lu Z."/>
            <person name="Li Y."/>
            <person name="Que Q."/>
            <person name="Kutish G.F."/>
            <person name="Rock D.L."/>
            <person name="Van Etten J.L."/>
        </authorList>
    </citation>
    <scope>NUCLEOTIDE SEQUENCE [LARGE SCALE GENOMIC DNA]</scope>
</reference>
<dbReference type="Gene3D" id="2.70.9.10">
    <property type="entry name" value="Adenovirus Type 2 Hexon, domain 4"/>
    <property type="match status" value="1"/>
</dbReference>
<dbReference type="GeneID" id="917961"/>